<proteinExistence type="predicted"/>
<dbReference type="PANTHER" id="PTHR43476:SF3">
    <property type="entry name" value="FAD-BINDING MONOOXYGENASE"/>
    <property type="match status" value="1"/>
</dbReference>
<dbReference type="PANTHER" id="PTHR43476">
    <property type="entry name" value="3-(3-HYDROXY-PHENYL)PROPIONATE/3-HYDROXYCINNAMIC ACID HYDROXYLASE"/>
    <property type="match status" value="1"/>
</dbReference>
<feature type="domain" description="FAD-binding" evidence="2">
    <location>
        <begin position="13"/>
        <end position="361"/>
    </location>
</feature>
<accession>A0ABU8M4C3</accession>
<evidence type="ECO:0000313" key="3">
    <source>
        <dbReference type="EMBL" id="MEJ2862173.1"/>
    </source>
</evidence>
<evidence type="ECO:0000259" key="2">
    <source>
        <dbReference type="Pfam" id="PF01494"/>
    </source>
</evidence>
<dbReference type="RefSeq" id="WP_337703545.1">
    <property type="nucleotide sequence ID" value="NZ_JBBEGM010000004.1"/>
</dbReference>
<comment type="caution">
    <text evidence="3">The sequence shown here is derived from an EMBL/GenBank/DDBJ whole genome shotgun (WGS) entry which is preliminary data.</text>
</comment>
<dbReference type="NCBIfam" id="NF004829">
    <property type="entry name" value="PRK06183.1-3"/>
    <property type="match status" value="1"/>
</dbReference>
<dbReference type="Proteomes" id="UP001369736">
    <property type="component" value="Unassembled WGS sequence"/>
</dbReference>
<dbReference type="Gene3D" id="3.30.70.2450">
    <property type="match status" value="1"/>
</dbReference>
<keyword evidence="4" id="KW-1185">Reference proteome</keyword>
<gene>
    <name evidence="3" type="ORF">WCD58_13460</name>
</gene>
<dbReference type="InterPro" id="IPR050631">
    <property type="entry name" value="PheA/TfdB_FAD_monoxygenase"/>
</dbReference>
<dbReference type="PRINTS" id="PR00420">
    <property type="entry name" value="RNGMNOXGNASE"/>
</dbReference>
<evidence type="ECO:0000256" key="1">
    <source>
        <dbReference type="ARBA" id="ARBA00023002"/>
    </source>
</evidence>
<reference evidence="3 4" key="1">
    <citation type="submission" date="2024-03" db="EMBL/GenBank/DDBJ databases">
        <title>Actinomycetospora sp. OC33-EN07, a novel actinomycete isolated from wild orchid (Aerides multiflora).</title>
        <authorList>
            <person name="Suriyachadkun C."/>
        </authorList>
    </citation>
    <scope>NUCLEOTIDE SEQUENCE [LARGE SCALE GENOMIC DNA]</scope>
    <source>
        <strain evidence="3 4">OC33-EN07</strain>
    </source>
</reference>
<name>A0ABU8M4C3_9PSEU</name>
<protein>
    <submittedName>
        <fullName evidence="3">Bifunctional 3-(3-hydroxy-phenyl)propionate/3-hydroxycinnamic acid hydroxylase</fullName>
        <ecNumber evidence="3">1.14.13.127</ecNumber>
    </submittedName>
</protein>
<organism evidence="3 4">
    <name type="scientific">Actinomycetospora flava</name>
    <dbReference type="NCBI Taxonomy" id="3129232"/>
    <lineage>
        <taxon>Bacteria</taxon>
        <taxon>Bacillati</taxon>
        <taxon>Actinomycetota</taxon>
        <taxon>Actinomycetes</taxon>
        <taxon>Pseudonocardiales</taxon>
        <taxon>Pseudonocardiaceae</taxon>
        <taxon>Actinomycetospora</taxon>
    </lineage>
</organism>
<dbReference type="SUPFAM" id="SSF51905">
    <property type="entry name" value="FAD/NAD(P)-binding domain"/>
    <property type="match status" value="1"/>
</dbReference>
<dbReference type="InterPro" id="IPR036188">
    <property type="entry name" value="FAD/NAD-bd_sf"/>
</dbReference>
<dbReference type="EMBL" id="JBBEGM010000004">
    <property type="protein sequence ID" value="MEJ2862173.1"/>
    <property type="molecule type" value="Genomic_DNA"/>
</dbReference>
<dbReference type="GO" id="GO:0008688">
    <property type="term" value="F:3-(3-hydroxyphenyl)propionate hydroxylase activity"/>
    <property type="evidence" value="ECO:0007669"/>
    <property type="project" value="UniProtKB-EC"/>
</dbReference>
<keyword evidence="1 3" id="KW-0560">Oxidoreductase</keyword>
<evidence type="ECO:0000313" key="4">
    <source>
        <dbReference type="Proteomes" id="UP001369736"/>
    </source>
</evidence>
<dbReference type="Pfam" id="PF01494">
    <property type="entry name" value="FAD_binding_3"/>
    <property type="match status" value="1"/>
</dbReference>
<dbReference type="Gene3D" id="3.50.50.60">
    <property type="entry name" value="FAD/NAD(P)-binding domain"/>
    <property type="match status" value="1"/>
</dbReference>
<dbReference type="InterPro" id="IPR002938">
    <property type="entry name" value="FAD-bd"/>
</dbReference>
<sequence length="547" mass="59699">MAQVGGERQGDLDVDVLVVGYGPAGEVLAGAIARAGHRVAAVERWPAPYGLPRLVGFDGEAVRIVQSVADVDDALRDSVVFERAQWFGADGELNMTTDMSGTSSGFAALYSVYQPDIEAAIESRTATFPNATVLRGTGLVDLDQDDDGVTATVGAWRSSTEGVDPATHRRITAKYLVACDGARSTVRTRLEAELEDFGIDERWLNFDTIVKRPLPEKVAGIEFHMSPERPYVFMPIGTKRHRFEIRLLPHESEEEMVRPEVAWNWLADKFDLGPDDVEIIRDVVYPFPTRIAKDWRLGRIFLAGDAAHTMPPYTGMGACAAMRDATNLAWKLDLVLRGLAGDALLDTYQQEREQQYRLLVDVSVMLCEAVNLSDPEAAKARDAAMRSRPAPPQFFPGPKVGFLHHESGRAVIAPVGDASPQGVIRRNGVAGRFDDLLGHGCFSLVAQFDPAVALRRDQLGRLQALGIAIGSLAPSSPFHVEDVDGTYRTYFDAQDVAAFVARPDFLVFGQAADEGELRDLVDEMLTGLLDPAGGRDLAPALERSRKA</sequence>
<dbReference type="EC" id="1.14.13.127" evidence="3"/>